<gene>
    <name evidence="2" type="ORF">Q9L58_007793</name>
</gene>
<dbReference type="SUPFAM" id="SSF56300">
    <property type="entry name" value="Metallo-dependent phosphatases"/>
    <property type="match status" value="1"/>
</dbReference>
<evidence type="ECO:0000313" key="2">
    <source>
        <dbReference type="EMBL" id="KAL0633288.1"/>
    </source>
</evidence>
<accession>A0ABR3GBP8</accession>
<proteinExistence type="predicted"/>
<dbReference type="PANTHER" id="PTHR37844:SF2">
    <property type="entry name" value="SER_THR PROTEIN PHOSPHATASE SUPERFAMILY (AFU_ORTHOLOGUE AFUA_1G14840)"/>
    <property type="match status" value="1"/>
</dbReference>
<protein>
    <recommendedName>
        <fullName evidence="1">Calcineurin-like phosphoesterase domain-containing protein</fullName>
    </recommendedName>
</protein>
<dbReference type="Gene3D" id="3.60.21.10">
    <property type="match status" value="1"/>
</dbReference>
<evidence type="ECO:0000313" key="3">
    <source>
        <dbReference type="Proteomes" id="UP001447188"/>
    </source>
</evidence>
<reference evidence="2 3" key="1">
    <citation type="submission" date="2024-02" db="EMBL/GenBank/DDBJ databases">
        <title>Discinaceae phylogenomics.</title>
        <authorList>
            <person name="Dirks A.C."/>
            <person name="James T.Y."/>
        </authorList>
    </citation>
    <scope>NUCLEOTIDE SEQUENCE [LARGE SCALE GENOMIC DNA]</scope>
    <source>
        <strain evidence="2 3">ACD0624</strain>
    </source>
</reference>
<feature type="domain" description="Calcineurin-like phosphoesterase" evidence="1">
    <location>
        <begin position="43"/>
        <end position="268"/>
    </location>
</feature>
<organism evidence="2 3">
    <name type="scientific">Discina gigas</name>
    <dbReference type="NCBI Taxonomy" id="1032678"/>
    <lineage>
        <taxon>Eukaryota</taxon>
        <taxon>Fungi</taxon>
        <taxon>Dikarya</taxon>
        <taxon>Ascomycota</taxon>
        <taxon>Pezizomycotina</taxon>
        <taxon>Pezizomycetes</taxon>
        <taxon>Pezizales</taxon>
        <taxon>Discinaceae</taxon>
        <taxon>Discina</taxon>
    </lineage>
</organism>
<dbReference type="EMBL" id="JBBBZM010000130">
    <property type="protein sequence ID" value="KAL0633288.1"/>
    <property type="molecule type" value="Genomic_DNA"/>
</dbReference>
<comment type="caution">
    <text evidence="2">The sequence shown here is derived from an EMBL/GenBank/DDBJ whole genome shotgun (WGS) entry which is preliminary data.</text>
</comment>
<name>A0ABR3GBP8_9PEZI</name>
<dbReference type="Pfam" id="PF00149">
    <property type="entry name" value="Metallophos"/>
    <property type="match status" value="1"/>
</dbReference>
<sequence length="306" mass="34826">MVHHLTLSSFPKALSDRIFSPTFFGAAPKLPPTTTGPRKNFQIVSDLHLEVHKSDPDQYLHFEIPPKAPYLILAGDIGLLVPHYTRYLSFLRRQTEVFEHVFLVLGNHEFYRTSRAEGLLAAEKMQEELQPRLTVLNRKRVDFVDGVTILGVTLHSMISEDNKEHIKRCVNDFHLIGGWTVEDHNREHKLDREWLKKELAAIDSEEATGVEKRVVIVTHHAPSFIGTSAPEHKDSVLGSAFCTELLSSVEKRWRGAEMIRLWVFGHTHFSVDFSTRGGIRVVANQKGYPKDNSSIRNFDVEMVVGV</sequence>
<keyword evidence="3" id="KW-1185">Reference proteome</keyword>
<dbReference type="InterPro" id="IPR029052">
    <property type="entry name" value="Metallo-depent_PP-like"/>
</dbReference>
<dbReference type="InterPro" id="IPR004843">
    <property type="entry name" value="Calcineurin-like_PHP"/>
</dbReference>
<dbReference type="Proteomes" id="UP001447188">
    <property type="component" value="Unassembled WGS sequence"/>
</dbReference>
<evidence type="ECO:0000259" key="1">
    <source>
        <dbReference type="Pfam" id="PF00149"/>
    </source>
</evidence>
<dbReference type="PANTHER" id="PTHR37844">
    <property type="entry name" value="SER/THR PROTEIN PHOSPHATASE SUPERFAMILY (AFU_ORTHOLOGUE AFUA_1G14840)"/>
    <property type="match status" value="1"/>
</dbReference>